<evidence type="ECO:0000259" key="4">
    <source>
        <dbReference type="Pfam" id="PF09992"/>
    </source>
</evidence>
<organism evidence="7 8">
    <name type="scientific">Rufibacter quisquiliarum</name>
    <dbReference type="NCBI Taxonomy" id="1549639"/>
    <lineage>
        <taxon>Bacteria</taxon>
        <taxon>Pseudomonadati</taxon>
        <taxon>Bacteroidota</taxon>
        <taxon>Cytophagia</taxon>
        <taxon>Cytophagales</taxon>
        <taxon>Hymenobacteraceae</taxon>
        <taxon>Rufibacter</taxon>
    </lineage>
</organism>
<name>A0A839GCI5_9BACT</name>
<evidence type="ECO:0000259" key="5">
    <source>
        <dbReference type="Pfam" id="PF18962"/>
    </source>
</evidence>
<feature type="domain" description="Calcineurin-like phosphoesterase" evidence="2">
    <location>
        <begin position="670"/>
        <end position="884"/>
    </location>
</feature>
<feature type="domain" description="Secretion system C-terminal sorting" evidence="5">
    <location>
        <begin position="1761"/>
        <end position="1833"/>
    </location>
</feature>
<dbReference type="NCBIfam" id="TIGR04183">
    <property type="entry name" value="Por_Secre_tail"/>
    <property type="match status" value="1"/>
</dbReference>
<dbReference type="Pfam" id="PF18962">
    <property type="entry name" value="Por_Secre_tail"/>
    <property type="match status" value="1"/>
</dbReference>
<dbReference type="PANTHER" id="PTHR40446">
    <property type="entry name" value="N-ACETYLGLUCOSAMINE-1-PHOSPHODIESTER ALPHA-N-ACETYLGLUCOSAMINIDASE"/>
    <property type="match status" value="1"/>
</dbReference>
<evidence type="ECO:0000259" key="2">
    <source>
        <dbReference type="Pfam" id="PF00149"/>
    </source>
</evidence>
<dbReference type="PANTHER" id="PTHR40446:SF2">
    <property type="entry name" value="N-ACETYLGLUCOSAMINE-1-PHOSPHODIESTER ALPHA-N-ACETYLGLUCOSAMINIDASE"/>
    <property type="match status" value="1"/>
</dbReference>
<keyword evidence="8" id="KW-1185">Reference proteome</keyword>
<feature type="domain" description="Phosphodiester glycosidase" evidence="4">
    <location>
        <begin position="103"/>
        <end position="315"/>
    </location>
</feature>
<dbReference type="EMBL" id="JACJIQ010000004">
    <property type="protein sequence ID" value="MBA9076632.1"/>
    <property type="molecule type" value="Genomic_DNA"/>
</dbReference>
<accession>A0A839GCI5</accession>
<gene>
    <name evidence="7" type="ORF">FHS90_001338</name>
</gene>
<dbReference type="SUPFAM" id="SSF56300">
    <property type="entry name" value="Metallo-dependent phosphatases"/>
    <property type="match status" value="1"/>
</dbReference>
<feature type="chain" id="PRO_5032657562" description="Por secretion system C-terminal sorting domain-containing protein" evidence="1">
    <location>
        <begin position="27"/>
        <end position="1835"/>
    </location>
</feature>
<evidence type="ECO:0000256" key="1">
    <source>
        <dbReference type="SAM" id="SignalP"/>
    </source>
</evidence>
<dbReference type="Pfam" id="PF00149">
    <property type="entry name" value="Metallophos"/>
    <property type="match status" value="1"/>
</dbReference>
<dbReference type="InterPro" id="IPR004843">
    <property type="entry name" value="Calcineurin-like_PHP"/>
</dbReference>
<dbReference type="RefSeq" id="WP_182512417.1">
    <property type="nucleotide sequence ID" value="NZ_JACJIQ010000004.1"/>
</dbReference>
<dbReference type="Proteomes" id="UP000563094">
    <property type="component" value="Unassembled WGS sequence"/>
</dbReference>
<feature type="domain" description="Golvesin/Xly CBD-like" evidence="6">
    <location>
        <begin position="332"/>
        <end position="450"/>
    </location>
</feature>
<reference evidence="7 8" key="1">
    <citation type="submission" date="2020-08" db="EMBL/GenBank/DDBJ databases">
        <title>Genomic Encyclopedia of Type Strains, Phase IV (KMG-IV): sequencing the most valuable type-strain genomes for metagenomic binning, comparative biology and taxonomic classification.</title>
        <authorList>
            <person name="Goeker M."/>
        </authorList>
    </citation>
    <scope>NUCLEOTIDE SEQUENCE [LARGE SCALE GENOMIC DNA]</scope>
    <source>
        <strain evidence="7 8">DSM 29854</strain>
    </source>
</reference>
<dbReference type="GO" id="GO:0016787">
    <property type="term" value="F:hydrolase activity"/>
    <property type="evidence" value="ECO:0007669"/>
    <property type="project" value="InterPro"/>
</dbReference>
<dbReference type="InterPro" id="IPR010895">
    <property type="entry name" value="CHRD"/>
</dbReference>
<comment type="caution">
    <text evidence="7">The sequence shown here is derived from an EMBL/GenBank/DDBJ whole genome shotgun (WGS) entry which is preliminary data.</text>
</comment>
<dbReference type="Pfam" id="PF07452">
    <property type="entry name" value="CHRD"/>
    <property type="match status" value="1"/>
</dbReference>
<dbReference type="InterPro" id="IPR029052">
    <property type="entry name" value="Metallo-depent_PP-like"/>
</dbReference>
<dbReference type="Gene3D" id="3.60.21.10">
    <property type="match status" value="1"/>
</dbReference>
<evidence type="ECO:0008006" key="9">
    <source>
        <dbReference type="Google" id="ProtNLM"/>
    </source>
</evidence>
<evidence type="ECO:0000259" key="3">
    <source>
        <dbReference type="Pfam" id="PF07452"/>
    </source>
</evidence>
<dbReference type="InterPro" id="IPR026444">
    <property type="entry name" value="Secre_tail"/>
</dbReference>
<evidence type="ECO:0000313" key="7">
    <source>
        <dbReference type="EMBL" id="MBA9076632.1"/>
    </source>
</evidence>
<feature type="signal peptide" evidence="1">
    <location>
        <begin position="1"/>
        <end position="26"/>
    </location>
</feature>
<keyword evidence="1" id="KW-0732">Signal</keyword>
<dbReference type="Pfam" id="PF25275">
    <property type="entry name" value="Golvesin_C"/>
    <property type="match status" value="1"/>
</dbReference>
<dbReference type="Pfam" id="PF09992">
    <property type="entry name" value="NAGPA"/>
    <property type="match status" value="1"/>
</dbReference>
<sequence length="1835" mass="198511">MKKHVLPLKVLGLLCIWLLSLPEASAQIQLTWTKPAELNAGLPPSIQVFYSNTPVSGRPMRMFYTIVDLNDPNMELKAVYGGGTGPSSGKTVLNWGKAETDPVYAVINAGFFNTTTYVAQNVAIQDSKILVPSPTSVTSGGKTLYPTKSAFGVLPGNIADLAWIYHVGTAKTTYQYPNPNPKPLDQQPTTTSPAGAEVWPVSTAVGGGPMLVHDGKPKITYPDNEEMQFNQGDERHPRTAIGRTADNKVIMLVVEGRNPTISEGVNFDEMAAIFISLGAVEAINLDGGGSSDMVVMGKPTITPSESRPVPTALILKRRTHVYDTENPLVYSERGGVWSESNNDGYFGSSKARILATGDGTKFASYRLSGINPGRYQLSAWWVAASNRSTATPFIIYRQGVAKADTVKVDQTINGGKYNVLGTYDLGPNDSLVISNNAPGEYVTVDAINLVKVGESMASVAFGHGLEATETIQNQPVTFEVKLTSPNTGVNLQKLRVFKKINNGAEVQIGDDVALNGVYNSTYPFSYDANDGIGSQVQFRFEVEDNLGRLVSKNFVYTVVTPTQVVFKNGAIEGNHPQLRPFSLDLTLETRQPSVNVKELKVFKTVDNGAEEQVGNTVALAAQPSVDYTFTHTLTSPVNSKVKFRFELRDADNIKADRSYMVTVAPPRGDFRLAVISDLNSGFGSVTYEWQVDSIMQRIPRLWQPDMVVAGGDQIAGQSTSLTAAQVEAMWNGFDAKIAKPLRDANIPYAFTMGNHDAAIAVDRAEALKYWSKPENAPKWHPVDMTNYPFYFSYKPTADSKIFFVSWEASSATISSAQLAWVREQFSSDEAKKAQFRFLVGHLPLYGVAQEYNSAGNILNNAAALQAMMEELDVHTYISGHHHAYYPGKHGGVDFLNAGAAGAGARKYLGFEETSPNTVTLLDVFLEQDTVIYTTYEIKETNAANMKVFNQQRLPEVINGLNGYLLRRDVVVSGSAQGNLSAYNVEKSKTLPATGAVTAEEVGNSLQISGSFSDLQGKVLPDRAAVGLYKGFYPAEGNLVMALEVSSTDGKTGTFSGSLPLTSSLKEQLTTGIFYVLIKTNVYPAGEVRTQLYKSANQAPEVPVITSQGPNQVYAVRNIKATFPVLWNGTKDPEANAVTYIYQLAKDAQFTQIVLEKAVGVSTAYNVPQEEWFTLLSDAPVNEPVTLYHRVVATDGKNVQMGAALALKVSKSTEPVTGPVEIPAPNLVYDCGTKDVDGNCTASFAAGPTTNTHGTTVDRSGKIWSVGYARGIQVFNPNGTKYQFTSPKLEFYLNDKSYIQYINFTNGAGQTFRDQAVNMRGIGLAHDGHILTVVNSNILYKLNSVTGEPIARWVGGTSFTNPTSTTDGRVFVAGVASDINTIVKQSTTDPTTFEVVADIKLGTQRSGTVRAAAISPEGNTLYIPVETGSKMYKYTSTDGKNYVYDMTIALPGPAATAVTALSNGRVFVTTNIVGSEPAKLYYRDDHDPTQVLSWTLPLPELGTGGSQVRGLALTANLDTLYLSSHSAGRVYRYVIPAAGGPLEPARVPVDYTIAQTRPVNTSGVATEAGKYVRVKGIVNSANLSAAAYDFSLVDGDKALQVYKLTRGEMTYVPLMGDSIAAVGLLRQYNGLLRLDVDSVRMFAANKPVATPMQVNALSEELESYPVTLHNVVFANASQWTPGVGYHGFTVQIQTSQGMVEAFVPSTSPIYNRAFPVGDRVVNGIVQQLKAEAPYTAGYFLSITDVPHVTGILKDELANELKVFPVPTSGHLFLKVPVPLAKEQAKVTISSLVGKLLYQQDVKGGAAELDLSRLDAGMYILVLDTPNGQVVRRIIKQ</sequence>
<dbReference type="SUPFAM" id="SSF50969">
    <property type="entry name" value="YVTN repeat-like/Quinoprotein amine dehydrogenase"/>
    <property type="match status" value="1"/>
</dbReference>
<dbReference type="InterPro" id="IPR011044">
    <property type="entry name" value="Quino_amine_DH_bsu"/>
</dbReference>
<proteinExistence type="predicted"/>
<dbReference type="InterPro" id="IPR018711">
    <property type="entry name" value="NAGPA"/>
</dbReference>
<dbReference type="InterPro" id="IPR033803">
    <property type="entry name" value="CBD-like_Golvesin-Xly"/>
</dbReference>
<evidence type="ECO:0000259" key="6">
    <source>
        <dbReference type="Pfam" id="PF25275"/>
    </source>
</evidence>
<feature type="domain" description="CHRD" evidence="3">
    <location>
        <begin position="984"/>
        <end position="1091"/>
    </location>
</feature>
<evidence type="ECO:0000313" key="8">
    <source>
        <dbReference type="Proteomes" id="UP000563094"/>
    </source>
</evidence>
<protein>
    <recommendedName>
        <fullName evidence="9">Por secretion system C-terminal sorting domain-containing protein</fullName>
    </recommendedName>
</protein>